<dbReference type="PANTHER" id="PTHR45663">
    <property type="entry name" value="GEO12009P1"/>
    <property type="match status" value="1"/>
</dbReference>
<evidence type="ECO:0000313" key="8">
    <source>
        <dbReference type="EMBL" id="TDB68785.1"/>
    </source>
</evidence>
<dbReference type="PANTHER" id="PTHR45663:SF11">
    <property type="entry name" value="GEO12009P1"/>
    <property type="match status" value="1"/>
</dbReference>
<evidence type="ECO:0000256" key="4">
    <source>
        <dbReference type="ARBA" id="ARBA00023284"/>
    </source>
</evidence>
<dbReference type="InterPro" id="IPR036873">
    <property type="entry name" value="Rhodanese-like_dom_sf"/>
</dbReference>
<dbReference type="EMBL" id="SMJU01000001">
    <property type="protein sequence ID" value="TDB68785.1"/>
    <property type="molecule type" value="Genomic_DNA"/>
</dbReference>
<proteinExistence type="predicted"/>
<dbReference type="SUPFAM" id="SSF52833">
    <property type="entry name" value="Thioredoxin-like"/>
    <property type="match status" value="1"/>
</dbReference>
<dbReference type="InterPro" id="IPR013766">
    <property type="entry name" value="Thioredoxin_domain"/>
</dbReference>
<keyword evidence="4" id="KW-0676">Redox-active center</keyword>
<sequence>MRRLPILPLMTLLLLSLCGMGQTVLDAEIFKNKLSSTPNGQLLDVRTFEEYAQGHLKNSLNIDVTGSSFEQKTLALDKSQPVFVYCLSGARSAKAAKQLVDNGFKEVYDMKGGYLKWSSAQLPIDKNEHLAKGVEEISQDDFEKLIASDKPVLLDFFATWCAPCKQMMPTMQKLTKDYEGKAVIKTINYDKNKALTQRLQIDEIPIFLLYKNGKLLWRGMGLMPEKEFKEIIEANL</sequence>
<dbReference type="SUPFAM" id="SSF52821">
    <property type="entry name" value="Rhodanese/Cell cycle control phosphatase"/>
    <property type="match status" value="1"/>
</dbReference>
<feature type="signal peptide" evidence="5">
    <location>
        <begin position="1"/>
        <end position="21"/>
    </location>
</feature>
<dbReference type="InterPro" id="IPR017937">
    <property type="entry name" value="Thioredoxin_CS"/>
</dbReference>
<dbReference type="Pfam" id="PF00085">
    <property type="entry name" value="Thioredoxin"/>
    <property type="match status" value="1"/>
</dbReference>
<organism evidence="8 9">
    <name type="scientific">Arundinibacter roseus</name>
    <dbReference type="NCBI Taxonomy" id="2070510"/>
    <lineage>
        <taxon>Bacteria</taxon>
        <taxon>Pseudomonadati</taxon>
        <taxon>Bacteroidota</taxon>
        <taxon>Cytophagia</taxon>
        <taxon>Cytophagales</taxon>
        <taxon>Spirosomataceae</taxon>
        <taxon>Arundinibacter</taxon>
    </lineage>
</organism>
<dbReference type="CDD" id="cd00158">
    <property type="entry name" value="RHOD"/>
    <property type="match status" value="1"/>
</dbReference>
<dbReference type="GO" id="GO:0005829">
    <property type="term" value="C:cytosol"/>
    <property type="evidence" value="ECO:0007669"/>
    <property type="project" value="TreeGrafter"/>
</dbReference>
<dbReference type="Pfam" id="PF00581">
    <property type="entry name" value="Rhodanese"/>
    <property type="match status" value="1"/>
</dbReference>
<dbReference type="Proteomes" id="UP000295706">
    <property type="component" value="Unassembled WGS sequence"/>
</dbReference>
<keyword evidence="3" id="KW-1015">Disulfide bond</keyword>
<evidence type="ECO:0000256" key="2">
    <source>
        <dbReference type="ARBA" id="ARBA00022982"/>
    </source>
</evidence>
<dbReference type="GO" id="GO:0045454">
    <property type="term" value="P:cell redox homeostasis"/>
    <property type="evidence" value="ECO:0007669"/>
    <property type="project" value="TreeGrafter"/>
</dbReference>
<feature type="domain" description="Thioredoxin" evidence="7">
    <location>
        <begin position="116"/>
        <end position="236"/>
    </location>
</feature>
<gene>
    <name evidence="8" type="ORF">EZE20_00105</name>
</gene>
<evidence type="ECO:0000259" key="7">
    <source>
        <dbReference type="PROSITE" id="PS51352"/>
    </source>
</evidence>
<keyword evidence="1" id="KW-0813">Transport</keyword>
<dbReference type="OrthoDB" id="9808735at2"/>
<dbReference type="PROSITE" id="PS50206">
    <property type="entry name" value="RHODANESE_3"/>
    <property type="match status" value="1"/>
</dbReference>
<protein>
    <submittedName>
        <fullName evidence="8">Redoxin domain-containing protein</fullName>
    </submittedName>
</protein>
<dbReference type="InterPro" id="IPR001763">
    <property type="entry name" value="Rhodanese-like_dom"/>
</dbReference>
<dbReference type="GO" id="GO:0015035">
    <property type="term" value="F:protein-disulfide reductase activity"/>
    <property type="evidence" value="ECO:0007669"/>
    <property type="project" value="TreeGrafter"/>
</dbReference>
<feature type="chain" id="PRO_5020468271" evidence="5">
    <location>
        <begin position="22"/>
        <end position="236"/>
    </location>
</feature>
<dbReference type="Gene3D" id="3.40.250.10">
    <property type="entry name" value="Rhodanese-like domain"/>
    <property type="match status" value="1"/>
</dbReference>
<feature type="domain" description="Rhodanese" evidence="6">
    <location>
        <begin position="36"/>
        <end position="126"/>
    </location>
</feature>
<dbReference type="PROSITE" id="PS51352">
    <property type="entry name" value="THIOREDOXIN_2"/>
    <property type="match status" value="1"/>
</dbReference>
<comment type="caution">
    <text evidence="8">The sequence shown here is derived from an EMBL/GenBank/DDBJ whole genome shotgun (WGS) entry which is preliminary data.</text>
</comment>
<dbReference type="InterPro" id="IPR036249">
    <property type="entry name" value="Thioredoxin-like_sf"/>
</dbReference>
<dbReference type="CDD" id="cd02947">
    <property type="entry name" value="TRX_family"/>
    <property type="match status" value="1"/>
</dbReference>
<evidence type="ECO:0000256" key="5">
    <source>
        <dbReference type="SAM" id="SignalP"/>
    </source>
</evidence>
<reference evidence="8 9" key="1">
    <citation type="submission" date="2019-02" db="EMBL/GenBank/DDBJ databases">
        <title>Arundinibacter roseus gen. nov., sp. nov., a new member of the family Cytophagaceae.</title>
        <authorList>
            <person name="Szuroczki S."/>
            <person name="Khayer B."/>
            <person name="Sproer C."/>
            <person name="Toumi M."/>
            <person name="Szabo A."/>
            <person name="Felfoldi T."/>
            <person name="Schumann P."/>
            <person name="Toth E."/>
        </authorList>
    </citation>
    <scope>NUCLEOTIDE SEQUENCE [LARGE SCALE GENOMIC DNA]</scope>
    <source>
        <strain evidence="8 9">DMA-k-7a</strain>
    </source>
</reference>
<evidence type="ECO:0000313" key="9">
    <source>
        <dbReference type="Proteomes" id="UP000295706"/>
    </source>
</evidence>
<evidence type="ECO:0000256" key="1">
    <source>
        <dbReference type="ARBA" id="ARBA00022448"/>
    </source>
</evidence>
<name>A0A4V2XAS4_9BACT</name>
<keyword evidence="9" id="KW-1185">Reference proteome</keyword>
<accession>A0A4V2XAS4</accession>
<evidence type="ECO:0000259" key="6">
    <source>
        <dbReference type="PROSITE" id="PS50206"/>
    </source>
</evidence>
<keyword evidence="2" id="KW-0249">Electron transport</keyword>
<dbReference type="Gene3D" id="3.40.30.10">
    <property type="entry name" value="Glutaredoxin"/>
    <property type="match status" value="1"/>
</dbReference>
<dbReference type="PROSITE" id="PS00194">
    <property type="entry name" value="THIOREDOXIN_1"/>
    <property type="match status" value="1"/>
</dbReference>
<keyword evidence="5" id="KW-0732">Signal</keyword>
<evidence type="ECO:0000256" key="3">
    <source>
        <dbReference type="ARBA" id="ARBA00023157"/>
    </source>
</evidence>
<dbReference type="SMART" id="SM00450">
    <property type="entry name" value="RHOD"/>
    <property type="match status" value="1"/>
</dbReference>
<dbReference type="AlphaFoldDB" id="A0A4V2XAS4"/>